<feature type="domain" description="DUF1549" evidence="1">
    <location>
        <begin position="174"/>
        <end position="380"/>
    </location>
</feature>
<gene>
    <name evidence="4" type="ORF">DYBT9623_00233</name>
</gene>
<comment type="caution">
    <text evidence="4">The sequence shown here is derived from an EMBL/GenBank/DDBJ whole genome shotgun (WGS) entry which is preliminary data.</text>
</comment>
<organism evidence="4 5">
    <name type="scientific">Dyadobacter linearis</name>
    <dbReference type="NCBI Taxonomy" id="2823330"/>
    <lineage>
        <taxon>Bacteria</taxon>
        <taxon>Pseudomonadati</taxon>
        <taxon>Bacteroidota</taxon>
        <taxon>Cytophagia</taxon>
        <taxon>Cytophagales</taxon>
        <taxon>Spirosomataceae</taxon>
        <taxon>Dyadobacter</taxon>
    </lineage>
</organism>
<sequence length="786" mass="89163">MRLLINRKRMRRVGWQMAFCGLGWAALLLFSCGEEAAEQEVGSFDGEVSYNFDIRPILSDKCLACHGPDANKREAGLRLDIAEDAYKALKESPGMHGIVPGKPALSEVYLRITTSDTSLLMPPKSSNLRLTGEEVELIGKWIEQGAKYEKHWAFVAPKKSQLPKVKDESWPKNEIDRFILAMQERKGLSPNPEADRERLLKRLSLDLTGLPPDITMMDDFLADQSPKAYEKVVDKLLASPAYGERMALPWLDVARYSDSYGYQMDNFRTQWPWRDWVIHAFNKNLSYKDFITWQLAGDLIPGGGKEQLLATGFNRNHKITEEGAVDEEEYRISYVTDRSDTFGKALLGVTMECAHCHDHKYDPVTQKEYFQMFSFFNNVNEMRAVYTAIDPSVGKPEAYAKKPMMEITDADAKGILDFVNKQDTARLIVSVMGDLDSLRKTYVLQRGIFNSYGEEVQAGTPRSILPFDPEYPKNRLGLAKWLFDKRNPLTARVFVNRMWQEFFGRGIVKTVGDFGMQGELPTHPALLDWLSVDFAEHNWDMKRLVKQMVMSATYRQSVVVSADKRNADPENIYLARSPRYRIPAEFVKDVVLASSGLLNRQIGGPSVKPYQPEGLWEGATAGGDGLLSVYRQDHGPDLYRRGMYTFVKRTVPPPSMAIFDASNRDLCEVSRQKTNTPLQALVMMNDPAVLEASRVLAARLLQEKKPVEDKITKAFRQIVCRKPTARELAVLVEYYAEEQKAMTDAKAAKSVMLGEYPLSKVDRKQLAVLMRVISTIYNLEEAITKT</sequence>
<proteinExistence type="predicted"/>
<name>A0ABM8UJ31_9BACT</name>
<dbReference type="InterPro" id="IPR022655">
    <property type="entry name" value="DUF1553"/>
</dbReference>
<protein>
    <recommendedName>
        <fullName evidence="6">Planctomycete cytochrome C</fullName>
    </recommendedName>
</protein>
<dbReference type="SUPFAM" id="SSF46626">
    <property type="entry name" value="Cytochrome c"/>
    <property type="match status" value="1"/>
</dbReference>
<evidence type="ECO:0000259" key="3">
    <source>
        <dbReference type="Pfam" id="PF07635"/>
    </source>
</evidence>
<dbReference type="EMBL" id="CAJRAU010000001">
    <property type="protein sequence ID" value="CAG5067512.1"/>
    <property type="molecule type" value="Genomic_DNA"/>
</dbReference>
<dbReference type="Proteomes" id="UP000679725">
    <property type="component" value="Unassembled WGS sequence"/>
</dbReference>
<reference evidence="4 5" key="1">
    <citation type="submission" date="2021-04" db="EMBL/GenBank/DDBJ databases">
        <authorList>
            <person name="Rodrigo-Torres L."/>
            <person name="Arahal R. D."/>
            <person name="Lucena T."/>
        </authorList>
    </citation>
    <scope>NUCLEOTIDE SEQUENCE [LARGE SCALE GENOMIC DNA]</scope>
    <source>
        <strain evidence="4 5">CECT 9623</strain>
    </source>
</reference>
<evidence type="ECO:0000259" key="2">
    <source>
        <dbReference type="Pfam" id="PF07587"/>
    </source>
</evidence>
<evidence type="ECO:0008006" key="6">
    <source>
        <dbReference type="Google" id="ProtNLM"/>
    </source>
</evidence>
<evidence type="ECO:0000313" key="4">
    <source>
        <dbReference type="EMBL" id="CAG5067512.1"/>
    </source>
</evidence>
<dbReference type="PANTHER" id="PTHR35889">
    <property type="entry name" value="CYCLOINULO-OLIGOSACCHARIDE FRUCTANOTRANSFERASE-RELATED"/>
    <property type="match status" value="1"/>
</dbReference>
<dbReference type="InterPro" id="IPR036909">
    <property type="entry name" value="Cyt_c-like_dom_sf"/>
</dbReference>
<evidence type="ECO:0000259" key="1">
    <source>
        <dbReference type="Pfam" id="PF07583"/>
    </source>
</evidence>
<accession>A0ABM8UJ31</accession>
<dbReference type="InterPro" id="IPR011429">
    <property type="entry name" value="Cyt_c_Planctomycete-type"/>
</dbReference>
<dbReference type="InterPro" id="IPR011444">
    <property type="entry name" value="DUF1549"/>
</dbReference>
<dbReference type="PROSITE" id="PS51257">
    <property type="entry name" value="PROKAR_LIPOPROTEIN"/>
    <property type="match status" value="1"/>
</dbReference>
<feature type="domain" description="Cytochrome C Planctomycete-type" evidence="3">
    <location>
        <begin position="62"/>
        <end position="124"/>
    </location>
</feature>
<dbReference type="Pfam" id="PF07635">
    <property type="entry name" value="PSCyt1"/>
    <property type="match status" value="1"/>
</dbReference>
<dbReference type="Pfam" id="PF07587">
    <property type="entry name" value="PSD1"/>
    <property type="match status" value="1"/>
</dbReference>
<dbReference type="Pfam" id="PF07583">
    <property type="entry name" value="PSCyt2"/>
    <property type="match status" value="1"/>
</dbReference>
<dbReference type="PANTHER" id="PTHR35889:SF3">
    <property type="entry name" value="F-BOX DOMAIN-CONTAINING PROTEIN"/>
    <property type="match status" value="1"/>
</dbReference>
<feature type="domain" description="DUF1553" evidence="2">
    <location>
        <begin position="474"/>
        <end position="734"/>
    </location>
</feature>
<evidence type="ECO:0000313" key="5">
    <source>
        <dbReference type="Proteomes" id="UP000679725"/>
    </source>
</evidence>
<keyword evidence="5" id="KW-1185">Reference proteome</keyword>